<protein>
    <recommendedName>
        <fullName evidence="4">dolichyl-phosphate beta-glucosyltransferase</fullName>
        <ecNumber evidence="4">2.4.1.117</ecNumber>
    </recommendedName>
</protein>
<evidence type="ECO:0000259" key="13">
    <source>
        <dbReference type="Pfam" id="PF00535"/>
    </source>
</evidence>
<dbReference type="SUPFAM" id="SSF53448">
    <property type="entry name" value="Nucleotide-diphospho-sugar transferases"/>
    <property type="match status" value="1"/>
</dbReference>
<dbReference type="InterPro" id="IPR035518">
    <property type="entry name" value="DPG_synthase"/>
</dbReference>
<keyword evidence="6 14" id="KW-0808">Transferase</keyword>
<dbReference type="PANTHER" id="PTHR10859">
    <property type="entry name" value="GLYCOSYL TRANSFERASE"/>
    <property type="match status" value="1"/>
</dbReference>
<dbReference type="Proteomes" id="UP000050277">
    <property type="component" value="Unassembled WGS sequence"/>
</dbReference>
<dbReference type="InterPro" id="IPR001173">
    <property type="entry name" value="Glyco_trans_2-like"/>
</dbReference>
<keyword evidence="15" id="KW-1185">Reference proteome</keyword>
<evidence type="ECO:0000256" key="12">
    <source>
        <dbReference type="ARBA" id="ARBA00045097"/>
    </source>
</evidence>
<dbReference type="AlphaFoldDB" id="A0A0P6Y0S5"/>
<evidence type="ECO:0000256" key="7">
    <source>
        <dbReference type="ARBA" id="ARBA00022692"/>
    </source>
</evidence>
<dbReference type="EC" id="2.4.1.117" evidence="4"/>
<evidence type="ECO:0000256" key="9">
    <source>
        <dbReference type="ARBA" id="ARBA00022968"/>
    </source>
</evidence>
<dbReference type="PANTHER" id="PTHR10859:SF91">
    <property type="entry name" value="DOLICHYL-PHOSPHATE BETA-GLUCOSYLTRANSFERASE"/>
    <property type="match status" value="1"/>
</dbReference>
<dbReference type="OrthoDB" id="9815829at2"/>
<dbReference type="InterPro" id="IPR029044">
    <property type="entry name" value="Nucleotide-diphossugar_trans"/>
</dbReference>
<name>A0A0P6Y0S5_9CHLR</name>
<keyword evidence="11" id="KW-0472">Membrane</keyword>
<evidence type="ECO:0000256" key="11">
    <source>
        <dbReference type="ARBA" id="ARBA00023136"/>
    </source>
</evidence>
<dbReference type="GO" id="GO:0004581">
    <property type="term" value="F:dolichyl-phosphate beta-glucosyltransferase activity"/>
    <property type="evidence" value="ECO:0007669"/>
    <property type="project" value="UniProtKB-EC"/>
</dbReference>
<comment type="catalytic activity">
    <reaction evidence="12">
        <text>a di-trans,poly-cis-dolichyl phosphate + UDP-alpha-D-glucose = a di-trans,poly-cis-dolichyl beta-D-glucosyl phosphate + UDP</text>
        <dbReference type="Rhea" id="RHEA:15401"/>
        <dbReference type="Rhea" id="RHEA-COMP:19498"/>
        <dbReference type="Rhea" id="RHEA-COMP:19502"/>
        <dbReference type="ChEBI" id="CHEBI:57525"/>
        <dbReference type="ChEBI" id="CHEBI:57683"/>
        <dbReference type="ChEBI" id="CHEBI:58223"/>
        <dbReference type="ChEBI" id="CHEBI:58885"/>
        <dbReference type="EC" id="2.4.1.117"/>
    </reaction>
    <physiologicalReaction direction="left-to-right" evidence="12">
        <dbReference type="Rhea" id="RHEA:15402"/>
    </physiologicalReaction>
</comment>
<keyword evidence="7" id="KW-0812">Transmembrane</keyword>
<evidence type="ECO:0000256" key="3">
    <source>
        <dbReference type="ARBA" id="ARBA00006739"/>
    </source>
</evidence>
<dbReference type="CDD" id="cd04188">
    <property type="entry name" value="DPG_synthase"/>
    <property type="match status" value="1"/>
</dbReference>
<evidence type="ECO:0000256" key="4">
    <source>
        <dbReference type="ARBA" id="ARBA00012583"/>
    </source>
</evidence>
<dbReference type="Gene3D" id="3.90.550.10">
    <property type="entry name" value="Spore Coat Polysaccharide Biosynthesis Protein SpsA, Chain A"/>
    <property type="match status" value="1"/>
</dbReference>
<keyword evidence="5" id="KW-0328">Glycosyltransferase</keyword>
<comment type="pathway">
    <text evidence="2">Protein modification; protein glycosylation.</text>
</comment>
<evidence type="ECO:0000256" key="5">
    <source>
        <dbReference type="ARBA" id="ARBA00022676"/>
    </source>
</evidence>
<gene>
    <name evidence="14" type="ORF">SE18_17940</name>
</gene>
<sequence length="238" mass="27459">MAHTDYSVDIVIPVLNEEQQLEQSVLALRDFLQASCPYRWQIVVADNGSTDGTPQICHDLRSRFPGEVDFERLEQRGRGRALRTAWLKSNADVLCYMDVDLSTNLRALPPLLAALIHSDYSLGTGSRLMHGAIVTRQWKREMISRAYNFLIRLLFWHRFRDAQCGFKAITRQAAHELIPTVRDNEWFFDTELLLKAEKRGYRIFEVPVEWIEDLGTTVKIVKTAWQDIKGLVRVRLGG</sequence>
<organism evidence="14 15">
    <name type="scientific">Herpetosiphon geysericola</name>
    <dbReference type="NCBI Taxonomy" id="70996"/>
    <lineage>
        <taxon>Bacteria</taxon>
        <taxon>Bacillati</taxon>
        <taxon>Chloroflexota</taxon>
        <taxon>Chloroflexia</taxon>
        <taxon>Herpetosiphonales</taxon>
        <taxon>Herpetosiphonaceae</taxon>
        <taxon>Herpetosiphon</taxon>
    </lineage>
</organism>
<keyword evidence="10" id="KW-1133">Transmembrane helix</keyword>
<keyword evidence="8" id="KW-0256">Endoplasmic reticulum</keyword>
<evidence type="ECO:0000256" key="1">
    <source>
        <dbReference type="ARBA" id="ARBA00004389"/>
    </source>
</evidence>
<comment type="subcellular location">
    <subcellularLocation>
        <location evidence="1">Endoplasmic reticulum membrane</location>
        <topology evidence="1">Single-pass membrane protein</topology>
    </subcellularLocation>
</comment>
<feature type="domain" description="Glycosyltransferase 2-like" evidence="13">
    <location>
        <begin position="10"/>
        <end position="176"/>
    </location>
</feature>
<evidence type="ECO:0000256" key="6">
    <source>
        <dbReference type="ARBA" id="ARBA00022679"/>
    </source>
</evidence>
<reference evidence="14 15" key="1">
    <citation type="submission" date="2015-07" db="EMBL/GenBank/DDBJ databases">
        <title>Whole genome sequence of Herpetosiphon geysericola DSM 7119.</title>
        <authorList>
            <person name="Hemp J."/>
            <person name="Ward L.M."/>
            <person name="Pace L.A."/>
            <person name="Fischer W.W."/>
        </authorList>
    </citation>
    <scope>NUCLEOTIDE SEQUENCE [LARGE SCALE GENOMIC DNA]</scope>
    <source>
        <strain evidence="14 15">DSM 7119</strain>
    </source>
</reference>
<dbReference type="EMBL" id="LGKP01000025">
    <property type="protein sequence ID" value="KPL85502.1"/>
    <property type="molecule type" value="Genomic_DNA"/>
</dbReference>
<comment type="caution">
    <text evidence="14">The sequence shown here is derived from an EMBL/GenBank/DDBJ whole genome shotgun (WGS) entry which is preliminary data.</text>
</comment>
<evidence type="ECO:0000313" key="15">
    <source>
        <dbReference type="Proteomes" id="UP000050277"/>
    </source>
</evidence>
<keyword evidence="9" id="KW-0735">Signal-anchor</keyword>
<evidence type="ECO:0000256" key="8">
    <source>
        <dbReference type="ARBA" id="ARBA00022824"/>
    </source>
</evidence>
<dbReference type="GO" id="GO:0006487">
    <property type="term" value="P:protein N-linked glycosylation"/>
    <property type="evidence" value="ECO:0007669"/>
    <property type="project" value="TreeGrafter"/>
</dbReference>
<proteinExistence type="inferred from homology"/>
<accession>A0A0P6Y0S5</accession>
<evidence type="ECO:0000313" key="14">
    <source>
        <dbReference type="EMBL" id="KPL85502.1"/>
    </source>
</evidence>
<evidence type="ECO:0000256" key="10">
    <source>
        <dbReference type="ARBA" id="ARBA00022989"/>
    </source>
</evidence>
<dbReference type="Pfam" id="PF00535">
    <property type="entry name" value="Glycos_transf_2"/>
    <property type="match status" value="1"/>
</dbReference>
<comment type="similarity">
    <text evidence="3">Belongs to the glycosyltransferase 2 family.</text>
</comment>
<dbReference type="STRING" id="70996.SE18_17940"/>
<dbReference type="RefSeq" id="WP_054535826.1">
    <property type="nucleotide sequence ID" value="NZ_LGKP01000025.1"/>
</dbReference>
<evidence type="ECO:0000256" key="2">
    <source>
        <dbReference type="ARBA" id="ARBA00004922"/>
    </source>
</evidence>